<feature type="domain" description="Protein FecR C-terminal" evidence="3">
    <location>
        <begin position="273"/>
        <end position="341"/>
    </location>
</feature>
<dbReference type="GO" id="GO:0016989">
    <property type="term" value="F:sigma factor antagonist activity"/>
    <property type="evidence" value="ECO:0007669"/>
    <property type="project" value="TreeGrafter"/>
</dbReference>
<name>A0A1A9I145_9BACT</name>
<dbReference type="OrthoDB" id="934696at2"/>
<sequence>MEIDDVLIQRFFNKQCTEEEAEVVSDFLRQHPDVLELYMGKAEWDEGNNVLPDEVHFSAVWKRIEQKRKRGNAVRLWVQRAVAIAVVIAGGVLFYHGLQSHQEPYLNNGAQKLLQETLWVSDKNETKFPETIRLPDSSLVTLYPSSAITYNRQGFNGIRNLSLKGQAVFDVKASKTRPFTVYSNGMYTTALGTRFRIKAYDSLRFIQVNLYRGRVRIAFDKQVAGRPDDYYLVPGNVLYFDRIKGLARLSVKMLPSEKENKAAAKGRAIKNWYAFENRNMAEVFDDLSAIYNVRIIYNPREIRGMNFIGKIEMHTPLERILNDIALVNDLMITKQGNTYIISWKK</sequence>
<dbReference type="AlphaFoldDB" id="A0A1A9I145"/>
<dbReference type="STRING" id="1176587.A8C56_04190"/>
<keyword evidence="5" id="KW-1185">Reference proteome</keyword>
<dbReference type="Gene3D" id="2.60.120.1440">
    <property type="match status" value="1"/>
</dbReference>
<dbReference type="PANTHER" id="PTHR30273">
    <property type="entry name" value="PERIPLASMIC SIGNAL SENSOR AND SIGMA FACTOR ACTIVATOR FECR-RELATED"/>
    <property type="match status" value="1"/>
</dbReference>
<dbReference type="InterPro" id="IPR032508">
    <property type="entry name" value="FecR_C"/>
</dbReference>
<dbReference type="InterPro" id="IPR006860">
    <property type="entry name" value="FecR"/>
</dbReference>
<evidence type="ECO:0000259" key="2">
    <source>
        <dbReference type="Pfam" id="PF04773"/>
    </source>
</evidence>
<dbReference type="Gene3D" id="3.55.50.30">
    <property type="match status" value="1"/>
</dbReference>
<gene>
    <name evidence="4" type="ORF">A8C56_04190</name>
</gene>
<dbReference type="PANTHER" id="PTHR30273:SF2">
    <property type="entry name" value="PROTEIN FECR"/>
    <property type="match status" value="1"/>
</dbReference>
<dbReference type="Pfam" id="PF04773">
    <property type="entry name" value="FecR"/>
    <property type="match status" value="1"/>
</dbReference>
<dbReference type="InterPro" id="IPR012373">
    <property type="entry name" value="Ferrdict_sens_TM"/>
</dbReference>
<proteinExistence type="predicted"/>
<evidence type="ECO:0000259" key="3">
    <source>
        <dbReference type="Pfam" id="PF16344"/>
    </source>
</evidence>
<protein>
    <recommendedName>
        <fullName evidence="6">FecR family protein</fullName>
    </recommendedName>
</protein>
<feature type="domain" description="FecR protein" evidence="2">
    <location>
        <begin position="131"/>
        <end position="216"/>
    </location>
</feature>
<keyword evidence="1" id="KW-0812">Transmembrane</keyword>
<dbReference type="EMBL" id="CP015772">
    <property type="protein sequence ID" value="ANH80284.1"/>
    <property type="molecule type" value="Genomic_DNA"/>
</dbReference>
<dbReference type="Pfam" id="PF16344">
    <property type="entry name" value="FecR_C"/>
    <property type="match status" value="1"/>
</dbReference>
<dbReference type="Proteomes" id="UP000077667">
    <property type="component" value="Chromosome"/>
</dbReference>
<evidence type="ECO:0000313" key="5">
    <source>
        <dbReference type="Proteomes" id="UP000077667"/>
    </source>
</evidence>
<reference evidence="4 5" key="1">
    <citation type="submission" date="2016-05" db="EMBL/GenBank/DDBJ databases">
        <title>Niabella ginsenosidivorans BS26 whole genome sequencing.</title>
        <authorList>
            <person name="Im W.T."/>
            <person name="Siddiqi M.Z."/>
        </authorList>
    </citation>
    <scope>NUCLEOTIDE SEQUENCE [LARGE SCALE GENOMIC DNA]</scope>
    <source>
        <strain evidence="4 5">BS26</strain>
    </source>
</reference>
<keyword evidence="1" id="KW-1133">Transmembrane helix</keyword>
<keyword evidence="1" id="KW-0472">Membrane</keyword>
<dbReference type="RefSeq" id="WP_067752446.1">
    <property type="nucleotide sequence ID" value="NZ_CP015772.1"/>
</dbReference>
<dbReference type="KEGG" id="nia:A8C56_04190"/>
<evidence type="ECO:0008006" key="6">
    <source>
        <dbReference type="Google" id="ProtNLM"/>
    </source>
</evidence>
<evidence type="ECO:0000256" key="1">
    <source>
        <dbReference type="SAM" id="Phobius"/>
    </source>
</evidence>
<evidence type="ECO:0000313" key="4">
    <source>
        <dbReference type="EMBL" id="ANH80284.1"/>
    </source>
</evidence>
<organism evidence="4 5">
    <name type="scientific">Niabella ginsenosidivorans</name>
    <dbReference type="NCBI Taxonomy" id="1176587"/>
    <lineage>
        <taxon>Bacteria</taxon>
        <taxon>Pseudomonadati</taxon>
        <taxon>Bacteroidota</taxon>
        <taxon>Chitinophagia</taxon>
        <taxon>Chitinophagales</taxon>
        <taxon>Chitinophagaceae</taxon>
        <taxon>Niabella</taxon>
    </lineage>
</organism>
<accession>A0A1A9I145</accession>
<feature type="transmembrane region" description="Helical" evidence="1">
    <location>
        <begin position="77"/>
        <end position="98"/>
    </location>
</feature>